<dbReference type="InterPro" id="IPR050807">
    <property type="entry name" value="TransReg_Diox_bact_type"/>
</dbReference>
<dbReference type="InterPro" id="IPR001387">
    <property type="entry name" value="Cro/C1-type_HTH"/>
</dbReference>
<dbReference type="SUPFAM" id="SSF47413">
    <property type="entry name" value="lambda repressor-like DNA-binding domains"/>
    <property type="match status" value="1"/>
</dbReference>
<evidence type="ECO:0000313" key="4">
    <source>
        <dbReference type="EMBL" id="PNV65607.1"/>
    </source>
</evidence>
<reference evidence="3" key="3">
    <citation type="submission" date="2021-09" db="EMBL/GenBank/DDBJ databases">
        <authorList>
            <person name="Gilroy R."/>
        </authorList>
    </citation>
    <scope>NUCLEOTIDE SEQUENCE</scope>
    <source>
        <strain evidence="3">USAMLcec12-2067</strain>
    </source>
</reference>
<sequence>MKSDEYRKAIGAKVRIARRARGISVERFALMVGIDRNYLRDIEYGRANPTVDVMAKISDGLETPVWELMNPTKDSRS</sequence>
<organism evidence="4 5">
    <name type="scientific">Rubneribacter badeniensis</name>
    <dbReference type="NCBI Taxonomy" id="2070688"/>
    <lineage>
        <taxon>Bacteria</taxon>
        <taxon>Bacillati</taxon>
        <taxon>Actinomycetota</taxon>
        <taxon>Coriobacteriia</taxon>
        <taxon>Eggerthellales</taxon>
        <taxon>Eggerthellaceae</taxon>
        <taxon>Rubneribacter</taxon>
    </lineage>
</organism>
<dbReference type="PANTHER" id="PTHR46797">
    <property type="entry name" value="HTH-TYPE TRANSCRIPTIONAL REGULATOR"/>
    <property type="match status" value="1"/>
</dbReference>
<dbReference type="Proteomes" id="UP000789325">
    <property type="component" value="Unassembled WGS sequence"/>
</dbReference>
<dbReference type="EMBL" id="DYZL01000065">
    <property type="protein sequence ID" value="HJH42840.1"/>
    <property type="molecule type" value="Genomic_DNA"/>
</dbReference>
<dbReference type="PANTHER" id="PTHR46797:SF1">
    <property type="entry name" value="METHYLPHOSPHONATE SYNTHASE"/>
    <property type="match status" value="1"/>
</dbReference>
<keyword evidence="5" id="KW-1185">Reference proteome</keyword>
<keyword evidence="1" id="KW-0238">DNA-binding</keyword>
<dbReference type="Gene3D" id="1.10.260.40">
    <property type="entry name" value="lambda repressor-like DNA-binding domains"/>
    <property type="match status" value="1"/>
</dbReference>
<protein>
    <submittedName>
        <fullName evidence="3">Helix-turn-helix domain-containing protein</fullName>
    </submittedName>
    <submittedName>
        <fullName evidence="4">XRE family transcriptional regulator</fullName>
    </submittedName>
</protein>
<reference evidence="3" key="2">
    <citation type="journal article" date="2021" name="PeerJ">
        <title>Extensive microbial diversity within the chicken gut microbiome revealed by metagenomics and culture.</title>
        <authorList>
            <person name="Gilroy R."/>
            <person name="Ravi A."/>
            <person name="Getino M."/>
            <person name="Pursley I."/>
            <person name="Horton D.L."/>
            <person name="Alikhan N.F."/>
            <person name="Baker D."/>
            <person name="Gharbi K."/>
            <person name="Hall N."/>
            <person name="Watson M."/>
            <person name="Adriaenssens E.M."/>
            <person name="Foster-Nyarko E."/>
            <person name="Jarju S."/>
            <person name="Secka A."/>
            <person name="Antonio M."/>
            <person name="Oren A."/>
            <person name="Chaudhuri R.R."/>
            <person name="La Ragione R."/>
            <person name="Hildebrand F."/>
            <person name="Pallen M.J."/>
        </authorList>
    </citation>
    <scope>NUCLEOTIDE SEQUENCE</scope>
    <source>
        <strain evidence="3">USAMLcec12-2067</strain>
    </source>
</reference>
<evidence type="ECO:0000259" key="2">
    <source>
        <dbReference type="PROSITE" id="PS50943"/>
    </source>
</evidence>
<dbReference type="AlphaFoldDB" id="A0A2K2U5M1"/>
<dbReference type="SMART" id="SM00530">
    <property type="entry name" value="HTH_XRE"/>
    <property type="match status" value="1"/>
</dbReference>
<evidence type="ECO:0000256" key="1">
    <source>
        <dbReference type="ARBA" id="ARBA00023125"/>
    </source>
</evidence>
<reference evidence="4 5" key="1">
    <citation type="journal article" date="2018" name="Int. J. Syst. Evol. Microbiol.">
        <title>Rubneribacter badeniensis gen. nov., sp. nov. and Enteroscipio rubneri gen. nov., sp. nov., new members of the Eggerthellaceae isolated from human faeces.</title>
        <authorList>
            <person name="Danylec N."/>
            <person name="Gobl A."/>
            <person name="Stoll D.A."/>
            <person name="Hetzer B."/>
            <person name="Kulling S.E."/>
            <person name="Huch M."/>
        </authorList>
    </citation>
    <scope>NUCLEOTIDE SEQUENCE [LARGE SCALE GENOMIC DNA]</scope>
    <source>
        <strain evidence="4 5">ResAG-85</strain>
    </source>
</reference>
<evidence type="ECO:0000313" key="5">
    <source>
        <dbReference type="Proteomes" id="UP000236488"/>
    </source>
</evidence>
<dbReference type="PROSITE" id="PS50943">
    <property type="entry name" value="HTH_CROC1"/>
    <property type="match status" value="1"/>
</dbReference>
<dbReference type="RefSeq" id="WP_087198121.1">
    <property type="nucleotide sequence ID" value="NZ_PPEL01000023.1"/>
</dbReference>
<name>A0A2K2U5M1_9ACTN</name>
<evidence type="ECO:0000313" key="3">
    <source>
        <dbReference type="EMBL" id="HJH42840.1"/>
    </source>
</evidence>
<dbReference type="Proteomes" id="UP000236488">
    <property type="component" value="Unassembled WGS sequence"/>
</dbReference>
<dbReference type="CDD" id="cd00093">
    <property type="entry name" value="HTH_XRE"/>
    <property type="match status" value="1"/>
</dbReference>
<dbReference type="GO" id="GO:0003700">
    <property type="term" value="F:DNA-binding transcription factor activity"/>
    <property type="evidence" value="ECO:0007669"/>
    <property type="project" value="TreeGrafter"/>
</dbReference>
<accession>A0A2K2U5M1</accession>
<feature type="domain" description="HTH cro/C1-type" evidence="2">
    <location>
        <begin position="14"/>
        <end position="68"/>
    </location>
</feature>
<dbReference type="GO" id="GO:0005829">
    <property type="term" value="C:cytosol"/>
    <property type="evidence" value="ECO:0007669"/>
    <property type="project" value="TreeGrafter"/>
</dbReference>
<gene>
    <name evidence="4" type="ORF">C2L80_05645</name>
    <name evidence="3" type="ORF">K8V16_03505</name>
</gene>
<comment type="caution">
    <text evidence="4">The sequence shown here is derived from an EMBL/GenBank/DDBJ whole genome shotgun (WGS) entry which is preliminary data.</text>
</comment>
<dbReference type="InterPro" id="IPR010982">
    <property type="entry name" value="Lambda_DNA-bd_dom_sf"/>
</dbReference>
<dbReference type="GO" id="GO:0003677">
    <property type="term" value="F:DNA binding"/>
    <property type="evidence" value="ECO:0007669"/>
    <property type="project" value="UniProtKB-KW"/>
</dbReference>
<dbReference type="Pfam" id="PF01381">
    <property type="entry name" value="HTH_3"/>
    <property type="match status" value="1"/>
</dbReference>
<dbReference type="EMBL" id="PPEL01000023">
    <property type="protein sequence ID" value="PNV65607.1"/>
    <property type="molecule type" value="Genomic_DNA"/>
</dbReference>
<proteinExistence type="predicted"/>